<dbReference type="PANTHER" id="PTHR13847:SF289">
    <property type="entry name" value="GLYCINE OXIDASE"/>
    <property type="match status" value="1"/>
</dbReference>
<evidence type="ECO:0000259" key="2">
    <source>
        <dbReference type="Pfam" id="PF01266"/>
    </source>
</evidence>
<keyword evidence="1" id="KW-0560">Oxidoreductase</keyword>
<dbReference type="Gene3D" id="3.30.9.10">
    <property type="entry name" value="D-Amino Acid Oxidase, subunit A, domain 2"/>
    <property type="match status" value="1"/>
</dbReference>
<dbReference type="Pfam" id="PF01266">
    <property type="entry name" value="DAO"/>
    <property type="match status" value="1"/>
</dbReference>
<dbReference type="AlphaFoldDB" id="A0A4P7CVR3"/>
<dbReference type="KEGG" id="ppai:E1956_19785"/>
<dbReference type="OrthoDB" id="18526at2"/>
<dbReference type="InterPro" id="IPR006076">
    <property type="entry name" value="FAD-dep_OxRdtase"/>
</dbReference>
<protein>
    <submittedName>
        <fullName evidence="3">FAD-binding oxidoreductase</fullName>
    </submittedName>
</protein>
<sequence>MAHVAVIGAGFVGLSCAYWLMRDGHSVTLFDALGPGEGASYGNAGTFANYACIPVNNPDVFRNLPRFLFSATSPLRIRWRDTPTLAPWLARFLLAATSRRYEWSAKALAQMLSRAFEGYREMLSANGLAAFVRERECLYLYSSKTSFEAAQPSLALRRSLGVQFDTLEREAIGELEPALAPLFERGTLFGGSWFLSDPRGFLRVLHASLLERGMQYRQVEVESVAADARAVRLIDTAGAAHEAERAIICAGSRSGRFARQCGDAVPLGTERGYHVRFPGTSSRISRPCGWAERGFYMTPMEGGIRAAGTVELARHEAGKNADLLRLLTQSAQAALPGLPEPDSDWLGFRPSLPDGLPVVGPASRSPNVIYAFGHQHLGVTLGGVTGSVVADLVAGRESALDLAPYSPRRF</sequence>
<dbReference type="Proteomes" id="UP000295727">
    <property type="component" value="Chromosome 2"/>
</dbReference>
<evidence type="ECO:0000313" key="4">
    <source>
        <dbReference type="Proteomes" id="UP000295727"/>
    </source>
</evidence>
<dbReference type="GO" id="GO:0005737">
    <property type="term" value="C:cytoplasm"/>
    <property type="evidence" value="ECO:0007669"/>
    <property type="project" value="TreeGrafter"/>
</dbReference>
<name>A0A4P7CVR3_9BURK</name>
<gene>
    <name evidence="3" type="ORF">E1956_19785</name>
</gene>
<dbReference type="SUPFAM" id="SSF54373">
    <property type="entry name" value="FAD-linked reductases, C-terminal domain"/>
    <property type="match status" value="1"/>
</dbReference>
<dbReference type="EMBL" id="CP038149">
    <property type="protein sequence ID" value="QBQ99427.1"/>
    <property type="molecule type" value="Genomic_DNA"/>
</dbReference>
<proteinExistence type="predicted"/>
<dbReference type="PANTHER" id="PTHR13847">
    <property type="entry name" value="SARCOSINE DEHYDROGENASE-RELATED"/>
    <property type="match status" value="1"/>
</dbReference>
<reference evidence="3 4" key="1">
    <citation type="submission" date="2019-03" db="EMBL/GenBank/DDBJ databases">
        <title>Paraburkholderia sp. 7MH5, isolated from subtropical forest soil.</title>
        <authorList>
            <person name="Gao Z.-H."/>
            <person name="Qiu L.-H."/>
        </authorList>
    </citation>
    <scope>NUCLEOTIDE SEQUENCE [LARGE SCALE GENOMIC DNA]</scope>
    <source>
        <strain evidence="3 4">7MH5</strain>
    </source>
</reference>
<dbReference type="SUPFAM" id="SSF51905">
    <property type="entry name" value="FAD/NAD(P)-binding domain"/>
    <property type="match status" value="1"/>
</dbReference>
<dbReference type="RefSeq" id="WP_134752162.1">
    <property type="nucleotide sequence ID" value="NZ_CP038149.1"/>
</dbReference>
<dbReference type="InterPro" id="IPR036188">
    <property type="entry name" value="FAD/NAD-bd_sf"/>
</dbReference>
<dbReference type="Gene3D" id="3.50.50.60">
    <property type="entry name" value="FAD/NAD(P)-binding domain"/>
    <property type="match status" value="2"/>
</dbReference>
<keyword evidence="4" id="KW-1185">Reference proteome</keyword>
<feature type="domain" description="FAD dependent oxidoreductase" evidence="2">
    <location>
        <begin position="3"/>
        <end position="392"/>
    </location>
</feature>
<dbReference type="GO" id="GO:0016491">
    <property type="term" value="F:oxidoreductase activity"/>
    <property type="evidence" value="ECO:0007669"/>
    <property type="project" value="UniProtKB-KW"/>
</dbReference>
<evidence type="ECO:0000313" key="3">
    <source>
        <dbReference type="EMBL" id="QBQ99427.1"/>
    </source>
</evidence>
<accession>A0A4P7CVR3</accession>
<organism evidence="3 4">
    <name type="scientific">Paraburkholderia pallida</name>
    <dbReference type="NCBI Taxonomy" id="2547399"/>
    <lineage>
        <taxon>Bacteria</taxon>
        <taxon>Pseudomonadati</taxon>
        <taxon>Pseudomonadota</taxon>
        <taxon>Betaproteobacteria</taxon>
        <taxon>Burkholderiales</taxon>
        <taxon>Burkholderiaceae</taxon>
        <taxon>Paraburkholderia</taxon>
    </lineage>
</organism>
<evidence type="ECO:0000256" key="1">
    <source>
        <dbReference type="ARBA" id="ARBA00023002"/>
    </source>
</evidence>